<proteinExistence type="predicted"/>
<dbReference type="AlphaFoldDB" id="A0AAD8PG94"/>
<gene>
    <name evidence="1" type="ORF">BgAZ_108360</name>
</gene>
<sequence>MGTAGVPMVLPPISHSADDTRNGVDIETHHGCSYSLVLQTTYRKGQSPLPAAILSRFCGHGIGFGLPCTQTLLHM</sequence>
<dbReference type="EMBL" id="JAVEPI010000001">
    <property type="protein sequence ID" value="KAK1444930.1"/>
    <property type="molecule type" value="Genomic_DNA"/>
</dbReference>
<evidence type="ECO:0000313" key="1">
    <source>
        <dbReference type="EMBL" id="KAK1444930.1"/>
    </source>
</evidence>
<accession>A0AAD8PG94</accession>
<dbReference type="Proteomes" id="UP001230268">
    <property type="component" value="Unassembled WGS sequence"/>
</dbReference>
<evidence type="ECO:0000313" key="2">
    <source>
        <dbReference type="Proteomes" id="UP001230268"/>
    </source>
</evidence>
<comment type="caution">
    <text evidence="1">The sequence shown here is derived from an EMBL/GenBank/DDBJ whole genome shotgun (WGS) entry which is preliminary data.</text>
</comment>
<name>A0AAD8PG94_BABGI</name>
<organism evidence="1 2">
    <name type="scientific">Babesia gibsoni</name>
    <dbReference type="NCBI Taxonomy" id="33632"/>
    <lineage>
        <taxon>Eukaryota</taxon>
        <taxon>Sar</taxon>
        <taxon>Alveolata</taxon>
        <taxon>Apicomplexa</taxon>
        <taxon>Aconoidasida</taxon>
        <taxon>Piroplasmida</taxon>
        <taxon>Babesiidae</taxon>
        <taxon>Babesia</taxon>
    </lineage>
</organism>
<keyword evidence="2" id="KW-1185">Reference proteome</keyword>
<protein>
    <submittedName>
        <fullName evidence="1">Uncharacterized protein</fullName>
    </submittedName>
</protein>
<reference evidence="1" key="1">
    <citation type="submission" date="2023-08" db="EMBL/GenBank/DDBJ databases">
        <title>Draft sequence of the Babesia gibsoni genome.</title>
        <authorList>
            <person name="Yamagishi J.Y."/>
            <person name="Xuan X.X."/>
        </authorList>
    </citation>
    <scope>NUCLEOTIDE SEQUENCE</scope>
    <source>
        <strain evidence="1">Azabu</strain>
    </source>
</reference>